<protein>
    <submittedName>
        <fullName evidence="2">Uncharacterized protein</fullName>
    </submittedName>
</protein>
<proteinExistence type="predicted"/>
<keyword evidence="1" id="KW-1133">Transmembrane helix</keyword>
<keyword evidence="1" id="KW-0812">Transmembrane</keyword>
<organism evidence="2 3">
    <name type="scientific">Mycolicibacterium mucogenicum</name>
    <name type="common">Mycobacterium mucogenicum</name>
    <dbReference type="NCBI Taxonomy" id="56689"/>
    <lineage>
        <taxon>Bacteria</taxon>
        <taxon>Bacillati</taxon>
        <taxon>Actinomycetota</taxon>
        <taxon>Actinomycetes</taxon>
        <taxon>Mycobacteriales</taxon>
        <taxon>Mycobacteriaceae</taxon>
        <taxon>Mycolicibacterium</taxon>
    </lineage>
</organism>
<evidence type="ECO:0000256" key="1">
    <source>
        <dbReference type="SAM" id="Phobius"/>
    </source>
</evidence>
<evidence type="ECO:0000313" key="2">
    <source>
        <dbReference type="EMBL" id="OBJ43544.1"/>
    </source>
</evidence>
<name>A0A1A3H7A4_MYCMU</name>
<sequence length="79" mass="8587">MFLGRVLSALLCRLCALLRRLLTGLLGAASGGRRRKVGGIDRVVVGLLRRRPGFLVLRLLHLFGGMLVGRVLGLLLARL</sequence>
<dbReference type="Proteomes" id="UP000093898">
    <property type="component" value="Unassembled WGS sequence"/>
</dbReference>
<dbReference type="EMBL" id="LZLC01000075">
    <property type="protein sequence ID" value="OBJ43544.1"/>
    <property type="molecule type" value="Genomic_DNA"/>
</dbReference>
<accession>A0A1A3H7A4</accession>
<dbReference type="AlphaFoldDB" id="A0A1A3H7A4"/>
<comment type="caution">
    <text evidence="2">The sequence shown here is derived from an EMBL/GenBank/DDBJ whole genome shotgun (WGS) entry which is preliminary data.</text>
</comment>
<keyword evidence="1" id="KW-0472">Membrane</keyword>
<evidence type="ECO:0000313" key="3">
    <source>
        <dbReference type="Proteomes" id="UP000093898"/>
    </source>
</evidence>
<gene>
    <name evidence="2" type="ORF">A5630_18800</name>
</gene>
<reference evidence="2 3" key="1">
    <citation type="submission" date="2016-06" db="EMBL/GenBank/DDBJ databases">
        <authorList>
            <person name="Kjaerup R.B."/>
            <person name="Dalgaard T.S."/>
            <person name="Juul-Madsen H.R."/>
        </authorList>
    </citation>
    <scope>NUCLEOTIDE SEQUENCE [LARGE SCALE GENOMIC DNA]</scope>
    <source>
        <strain evidence="2 3">1127319.6</strain>
    </source>
</reference>
<feature type="transmembrane region" description="Helical" evidence="1">
    <location>
        <begin position="52"/>
        <end position="77"/>
    </location>
</feature>